<dbReference type="PROSITE" id="PS50011">
    <property type="entry name" value="PROTEIN_KINASE_DOM"/>
    <property type="match status" value="1"/>
</dbReference>
<dbReference type="Pfam" id="PF13424">
    <property type="entry name" value="TPR_12"/>
    <property type="match status" value="1"/>
</dbReference>
<evidence type="ECO:0000256" key="2">
    <source>
        <dbReference type="ARBA" id="ARBA00022840"/>
    </source>
</evidence>
<evidence type="ECO:0000313" key="6">
    <source>
        <dbReference type="Proteomes" id="UP000595205"/>
    </source>
</evidence>
<dbReference type="Gene3D" id="1.10.510.10">
    <property type="entry name" value="Transferase(Phosphotransferase) domain 1"/>
    <property type="match status" value="1"/>
</dbReference>
<gene>
    <name evidence="5" type="ORF">MINTM018_21280</name>
</gene>
<dbReference type="Gene3D" id="1.25.40.10">
    <property type="entry name" value="Tetratricopeptide repeat domain"/>
    <property type="match status" value="2"/>
</dbReference>
<dbReference type="InterPro" id="IPR027417">
    <property type="entry name" value="P-loop_NTPase"/>
</dbReference>
<dbReference type="Gene3D" id="3.40.50.300">
    <property type="entry name" value="P-loop containing nucleotide triphosphate hydrolases"/>
    <property type="match status" value="1"/>
</dbReference>
<dbReference type="Proteomes" id="UP000595205">
    <property type="component" value="Chromosome"/>
</dbReference>
<dbReference type="SMART" id="SM00028">
    <property type="entry name" value="TPR"/>
    <property type="match status" value="3"/>
</dbReference>
<dbReference type="GO" id="GO:0004672">
    <property type="term" value="F:protein kinase activity"/>
    <property type="evidence" value="ECO:0007669"/>
    <property type="project" value="InterPro"/>
</dbReference>
<organism evidence="5 6">
    <name type="scientific">Mycobacterium intracellulare</name>
    <dbReference type="NCBI Taxonomy" id="1767"/>
    <lineage>
        <taxon>Bacteria</taxon>
        <taxon>Bacillati</taxon>
        <taxon>Actinomycetota</taxon>
        <taxon>Actinomycetes</taxon>
        <taxon>Mycobacteriales</taxon>
        <taxon>Mycobacteriaceae</taxon>
        <taxon>Mycobacterium</taxon>
        <taxon>Mycobacterium avium complex (MAC)</taxon>
    </lineage>
</organism>
<keyword evidence="1" id="KW-0547">Nucleotide-binding</keyword>
<evidence type="ECO:0000313" key="5">
    <source>
        <dbReference type="EMBL" id="BCO99358.1"/>
    </source>
</evidence>
<dbReference type="SUPFAM" id="SSF52540">
    <property type="entry name" value="P-loop containing nucleoside triphosphate hydrolases"/>
    <property type="match status" value="1"/>
</dbReference>
<proteinExistence type="predicted"/>
<dbReference type="InterPro" id="IPR011990">
    <property type="entry name" value="TPR-like_helical_dom_sf"/>
</dbReference>
<evidence type="ECO:0000259" key="4">
    <source>
        <dbReference type="PROSITE" id="PS50011"/>
    </source>
</evidence>
<evidence type="ECO:0000256" key="1">
    <source>
        <dbReference type="ARBA" id="ARBA00022741"/>
    </source>
</evidence>
<dbReference type="InterPro" id="IPR019734">
    <property type="entry name" value="TPR_rpt"/>
</dbReference>
<dbReference type="AlphaFoldDB" id="A0A7R7MTT7"/>
<dbReference type="EMBL" id="AP024255">
    <property type="protein sequence ID" value="BCO99358.1"/>
    <property type="molecule type" value="Genomic_DNA"/>
</dbReference>
<feature type="repeat" description="TPR" evidence="3">
    <location>
        <begin position="690"/>
        <end position="723"/>
    </location>
</feature>
<dbReference type="GO" id="GO:0005524">
    <property type="term" value="F:ATP binding"/>
    <property type="evidence" value="ECO:0007669"/>
    <property type="project" value="UniProtKB-KW"/>
</dbReference>
<dbReference type="InterPro" id="IPR011009">
    <property type="entry name" value="Kinase-like_dom_sf"/>
</dbReference>
<dbReference type="SUPFAM" id="SSF48452">
    <property type="entry name" value="TPR-like"/>
    <property type="match status" value="1"/>
</dbReference>
<dbReference type="PROSITE" id="PS50005">
    <property type="entry name" value="TPR"/>
    <property type="match status" value="1"/>
</dbReference>
<keyword evidence="2" id="KW-0067">ATP-binding</keyword>
<keyword evidence="3" id="KW-0802">TPR repeat</keyword>
<dbReference type="InterPro" id="IPR041664">
    <property type="entry name" value="AAA_16"/>
</dbReference>
<sequence>MTAWCGLPDRFRARQVLAKGRQTGVLLADDLSNRSLVLVRVLPARWLGAELTELLEHAAGGLAAAEPVPGVVVPHLEISRSGRVAFIVRQFVRGQTLAEFGDGFDQGVGRYLEIATWAIRGMCFLQAVGITHGNIKASNLVICDGGVALLDYGLAPLSALLDFKDHFPGDPPAPAPESPTADIAGIGALLCETFERILARAQATASSSQQELNVLARTVLRRLAGFDGCYNTLGAAVQDLEHLVVAYHSGELDGVSIGAHDVRRALGPAVFVARPCEWQQLTKALERSATERAQSLYVEGPAGIGKTRLLREFARWAQAERGARLIYVKNEQAVASRPHAVRSALVHALRRPHEREDFSTVAPDDGAGPNDTQIPDAVRTDEAARQIAARLGELAVAGHPLLVVVDDCHFAHHEDLLLLRRLATLTPTIGPNVVLMFASRSVENSVVQSPAIETDRIIRVLSMQPDGVRSILTSMAGKLDDYVVAELISWAQGNPLHAQNAIHFLVDNGAVIPGPQGWARRGHLPVPPDVLTRRVGSLPPALRSILKVAAVIGFRGQIDILAPAAGASLSECKAMLGELARRGLVTVHTSPGVANGEHAVFAFAHDTVRDVALADDEGAELAEIHRRVAHSLLDHGHNDEFDLAFHLARGGDPEAAYPHAVAAARTARSRYSLDTACEYYELALSVRTTYDLLRELGEVLMLEGRYPAAIDALRQALARCPKSDTVAQAEVFRLLGETLFKSGRLKQAEHYLLAALRTLGERVPRADYGFVVGLATQVVRLSRIGRMTIRHESRAPDSADLKSAIFGNLAYCWFYHNSVRAMWAQTRQMAMARACAVNGPERAHACATYAVLSSAQLGLGRRGARYGERALSIRARQGDEWGKAHALHLCGVALVASGESRRALDLLTAAAERFDRTADRWEAHTSRWHRALALYNLGEREAAAQEAAATGEMAEAISDRQTSVIAFTFNALASSGETEKPQPVPQDDFDGLTTVLYLLGRAVVLLEANDLTAAGDVLDQATNEIRGRRLINVYVAPVLSWRATVTRWRAESEPSGSSAARRWAARAVTRAMVAAAVSVVYRTERVQALGEMGRAPAVIRHAFIRRGA</sequence>
<dbReference type="GO" id="GO:0005737">
    <property type="term" value="C:cytoplasm"/>
    <property type="evidence" value="ECO:0007669"/>
    <property type="project" value="TreeGrafter"/>
</dbReference>
<dbReference type="GO" id="GO:0004016">
    <property type="term" value="F:adenylate cyclase activity"/>
    <property type="evidence" value="ECO:0007669"/>
    <property type="project" value="TreeGrafter"/>
</dbReference>
<dbReference type="InterPro" id="IPR000719">
    <property type="entry name" value="Prot_kinase_dom"/>
</dbReference>
<reference evidence="5 6" key="1">
    <citation type="submission" date="2020-12" db="EMBL/GenBank/DDBJ databases">
        <title>Genome sequence of clinical Mycobacterium intracellulare strains.</title>
        <authorList>
            <person name="Tateishi Y."/>
            <person name="Matsumoto S."/>
            <person name="Fukushima Y."/>
            <person name="Nakajima C."/>
            <person name="Suzuki Y."/>
        </authorList>
    </citation>
    <scope>NUCLEOTIDE SEQUENCE [LARGE SCALE GENOMIC DNA]</scope>
    <source>
        <strain evidence="5 6">M018</strain>
    </source>
</reference>
<dbReference type="PANTHER" id="PTHR16305:SF28">
    <property type="entry name" value="GUANYLATE CYCLASE DOMAIN-CONTAINING PROTEIN"/>
    <property type="match status" value="1"/>
</dbReference>
<dbReference type="PANTHER" id="PTHR16305">
    <property type="entry name" value="TESTICULAR SOLUBLE ADENYLYL CYCLASE"/>
    <property type="match status" value="1"/>
</dbReference>
<name>A0A7R7MTT7_MYCIT</name>
<protein>
    <recommendedName>
        <fullName evidence="4">Protein kinase domain-containing protein</fullName>
    </recommendedName>
</protein>
<feature type="domain" description="Protein kinase" evidence="4">
    <location>
        <begin position="11"/>
        <end position="402"/>
    </location>
</feature>
<accession>A0A7R7MTT7</accession>
<dbReference type="Pfam" id="PF13191">
    <property type="entry name" value="AAA_16"/>
    <property type="match status" value="1"/>
</dbReference>
<dbReference type="SUPFAM" id="SSF56112">
    <property type="entry name" value="Protein kinase-like (PK-like)"/>
    <property type="match status" value="1"/>
</dbReference>
<dbReference type="RefSeq" id="WP_201406192.1">
    <property type="nucleotide sequence ID" value="NZ_AP024255.1"/>
</dbReference>
<evidence type="ECO:0000256" key="3">
    <source>
        <dbReference type="PROSITE-ProRule" id="PRU00339"/>
    </source>
</evidence>